<dbReference type="InterPro" id="IPR015500">
    <property type="entry name" value="Peptidase_S8_subtilisin-rel"/>
</dbReference>
<feature type="compositionally biased region" description="Basic and acidic residues" evidence="8">
    <location>
        <begin position="1604"/>
        <end position="1613"/>
    </location>
</feature>
<comment type="similarity">
    <text evidence="1 6 7">Belongs to the peptidase S8 family.</text>
</comment>
<dbReference type="Pfam" id="PF00082">
    <property type="entry name" value="Peptidase_S8"/>
    <property type="match status" value="1"/>
</dbReference>
<reference evidence="11 12" key="1">
    <citation type="submission" date="2022-09" db="EMBL/GenBank/DDBJ databases">
        <title>Enrichment on poylsaccharides allowed isolation of novel metabolic and taxonomic groups of Haloarchaea.</title>
        <authorList>
            <person name="Sorokin D.Y."/>
            <person name="Elcheninov A.G."/>
            <person name="Khizhniak T.V."/>
            <person name="Kolganova T.V."/>
            <person name="Kublanov I.V."/>
        </authorList>
    </citation>
    <scope>NUCLEOTIDE SEQUENCE [LARGE SCALE GENOMIC DNA]</scope>
    <source>
        <strain evidence="11 12">AArc-curdl1</strain>
    </source>
</reference>
<organism evidence="11 12">
    <name type="scientific">Natronosalvus hydrolyticus</name>
    <dbReference type="NCBI Taxonomy" id="2979988"/>
    <lineage>
        <taxon>Archaea</taxon>
        <taxon>Methanobacteriati</taxon>
        <taxon>Methanobacteriota</taxon>
        <taxon>Stenosarchaea group</taxon>
        <taxon>Halobacteria</taxon>
        <taxon>Halobacteriales</taxon>
        <taxon>Natrialbaceae</taxon>
        <taxon>Natronosalvus</taxon>
    </lineage>
</organism>
<protein>
    <submittedName>
        <fullName evidence="11">S8 family serine peptidase</fullName>
    </submittedName>
</protein>
<feature type="compositionally biased region" description="Polar residues" evidence="8">
    <location>
        <begin position="1546"/>
        <end position="1575"/>
    </location>
</feature>
<sequence length="1647" mass="172354">MSDDGPSSHGLPSSSSVDSALLETNGTIDVVVQLERIEPGTLDTASSGRLQAQLETHAKRSQQPLLGFVDSHEGVSVTNQFWLTNAVVLEVDTDRVPIKALTRIDHVIDVHDNLEVQLLDTAQLAAGSNQPKLETVSTSQTLDGISVHSRGISTTSHGYETTYGLEQIDAPAVWGTYGTKGAGAKVAVLDTGVDPSHPDIGLYTDDDADPRYPGGWAEFDSYGQLVADSEPYDSGTHGTHVSGTVAGGNASGEYIGVAPEADLLHGLVLNEGSGTYAQIIAGMEWAVEEDADVIAMSLGADGYHEEFIEPIRNAEAAGTVVISASGNSGDGVSGSPGNSYDGMAIGASDSNAEIATFSSGEEIDTDDVWGDDAPDEWPASYIVPDVAAPGVSTKSAVPGGGYDHKSGTSMATPHVAGTAALMIAVAGDPGPETIESALVDSAWKPEDAPTEPDTRYGNGIINASKAVEAVAPDGGINGTITDTDGTPISDVTVTLETGVTTETADDGTYELSAEPGTYNVTAEGFGYVTTTETVTVESGITTQPFTLEETVDAAVVRSQPDRVESGSQFDVVLEVAGLESYTVSATTPGTDTAPTDVAFAVDGVPINESEPLEFDTYSGEVTVSVVANASATEAATLELNHTVSGANTTVTRASGSTKIWPQLHHVTVVDDGVHGDTVASALENSMPPNAVVTVATSDAVVSGDSEADAHVVQRLESENAEAYVNATESADIGVVYLDQWGDNSNGIPAYSTVTGDPETTHEDDWQTDGTEGPITYTVEKRHPIVPDRSSDETFEIYTPEYADHSWFGHSPFTPIAQVGHANDSRVGPALAVDDDGQTVLASSLGRSDFVGNEDFTAEADLILANAVSYVSATDQVTVDDSFDRYTKAGDTLRATVDVATTGNLTVDLVADSTDLEAEAIDPNKTTLFVDGEARSIGESIALESTDIATATEVRLETDGDAEGAVQLELSMGDEPARTTATTVVDTLPARYNGTVVINGNPAPDGLTIDVEGANESISSVTSDGTFGGAGSQSDALLAWAADDADLEFSVENVSTDTAVTWAADDQQEVTVHLMFEDPTANARLDGSRWTTTEQATPFSIIGIADESHILETEWNRPDHQPDDQWNATHTFSTDGHVSPSVTITDLGGNTTSLERRVLVIDGEIVTVSGAVEPAENGTAYVHPANTTWQDTQPVRNGTFEVATARNESTNIVYVQDGDNVAYPHASTLLTSPISYDTELGSHTLSGHELRVQVLDTQGDPIPNATVAFTPANTSTLDGPPVRFESTTDGEGYWQGPHGNAAGVAVNGSVTLEVTPPSGDTFVNDTVVRTPTVDNRTALTVTLESAQTDDNGTDEESGSSTPPPAPPSPPAPFTISATQIGDGSVVVTGDNANSDATADVELSEVVADGLAITHISVTVDRDRSRFAYTLSPAELQDAPLESLHEQSGISAEHRIAVGSFDADGDWQTVRSTTVSFSVPDDVRSPVTSHHDLVVYEYDHSRETWTQGTVEYTADTLELSVDGPRTYVIAIDPAALEPAKGEGDSEPETTSGDQTEADATNTAPQTNDGDGTTSPQTDGYDDEQDALDGESATDASQSGDETNPQESEHSVDHPPENSTEEADTIPGFGILLGLGALLFVSVYYRKRLQ</sequence>
<name>A0AAP3E990_9EURY</name>
<dbReference type="Gene3D" id="3.40.50.200">
    <property type="entry name" value="Peptidase S8/S53 domain"/>
    <property type="match status" value="1"/>
</dbReference>
<dbReference type="InterPro" id="IPR050131">
    <property type="entry name" value="Peptidase_S8_subtilisin-like"/>
</dbReference>
<dbReference type="RefSeq" id="WP_342810242.1">
    <property type="nucleotide sequence ID" value="NZ_JAOPJZ010000025.1"/>
</dbReference>
<dbReference type="PANTHER" id="PTHR43806">
    <property type="entry name" value="PEPTIDASE S8"/>
    <property type="match status" value="1"/>
</dbReference>
<dbReference type="Gene3D" id="2.60.40.1120">
    <property type="entry name" value="Carboxypeptidase-like, regulatory domain"/>
    <property type="match status" value="1"/>
</dbReference>
<evidence type="ECO:0000256" key="8">
    <source>
        <dbReference type="SAM" id="MobiDB-lite"/>
    </source>
</evidence>
<comment type="caution">
    <text evidence="11">The sequence shown here is derived from an EMBL/GenBank/DDBJ whole genome shotgun (WGS) entry which is preliminary data.</text>
</comment>
<feature type="active site" description="Charge relay system" evidence="5 6">
    <location>
        <position position="237"/>
    </location>
</feature>
<feature type="region of interest" description="Disordered" evidence="8">
    <location>
        <begin position="1533"/>
        <end position="1622"/>
    </location>
</feature>
<evidence type="ECO:0000259" key="10">
    <source>
        <dbReference type="Pfam" id="PF00082"/>
    </source>
</evidence>
<feature type="transmembrane region" description="Helical" evidence="9">
    <location>
        <begin position="1623"/>
        <end position="1642"/>
    </location>
</feature>
<proteinExistence type="inferred from homology"/>
<evidence type="ECO:0000256" key="9">
    <source>
        <dbReference type="SAM" id="Phobius"/>
    </source>
</evidence>
<evidence type="ECO:0000313" key="12">
    <source>
        <dbReference type="Proteomes" id="UP001321047"/>
    </source>
</evidence>
<evidence type="ECO:0000313" key="11">
    <source>
        <dbReference type="EMBL" id="MCU4753939.1"/>
    </source>
</evidence>
<dbReference type="SUPFAM" id="SSF49299">
    <property type="entry name" value="PKD domain"/>
    <property type="match status" value="1"/>
</dbReference>
<evidence type="ECO:0000256" key="2">
    <source>
        <dbReference type="ARBA" id="ARBA00022670"/>
    </source>
</evidence>
<feature type="compositionally biased region" description="Polar residues" evidence="8">
    <location>
        <begin position="1340"/>
        <end position="1349"/>
    </location>
</feature>
<dbReference type="SUPFAM" id="SSF49464">
    <property type="entry name" value="Carboxypeptidase regulatory domain-like"/>
    <property type="match status" value="1"/>
</dbReference>
<dbReference type="PANTHER" id="PTHR43806:SF11">
    <property type="entry name" value="CEREVISIN-RELATED"/>
    <property type="match status" value="1"/>
</dbReference>
<dbReference type="InterPro" id="IPR000209">
    <property type="entry name" value="Peptidase_S8/S53_dom"/>
</dbReference>
<feature type="domain" description="Peptidase S8/S53" evidence="10">
    <location>
        <begin position="181"/>
        <end position="459"/>
    </location>
</feature>
<evidence type="ECO:0000256" key="7">
    <source>
        <dbReference type="RuleBase" id="RU003355"/>
    </source>
</evidence>
<dbReference type="PRINTS" id="PR00723">
    <property type="entry name" value="SUBTILISIN"/>
</dbReference>
<evidence type="ECO:0000256" key="3">
    <source>
        <dbReference type="ARBA" id="ARBA00022801"/>
    </source>
</evidence>
<dbReference type="SUPFAM" id="SSF52743">
    <property type="entry name" value="Subtilisin-like"/>
    <property type="match status" value="1"/>
</dbReference>
<evidence type="ECO:0000256" key="4">
    <source>
        <dbReference type="ARBA" id="ARBA00022825"/>
    </source>
</evidence>
<accession>A0AAP3E990</accession>
<evidence type="ECO:0000256" key="1">
    <source>
        <dbReference type="ARBA" id="ARBA00011073"/>
    </source>
</evidence>
<dbReference type="GO" id="GO:0004252">
    <property type="term" value="F:serine-type endopeptidase activity"/>
    <property type="evidence" value="ECO:0007669"/>
    <property type="project" value="UniProtKB-UniRule"/>
</dbReference>
<keyword evidence="3 6" id="KW-0378">Hydrolase</keyword>
<keyword evidence="9" id="KW-0812">Transmembrane</keyword>
<dbReference type="InterPro" id="IPR023828">
    <property type="entry name" value="Peptidase_S8_Ser-AS"/>
</dbReference>
<dbReference type="Proteomes" id="UP001321047">
    <property type="component" value="Unassembled WGS sequence"/>
</dbReference>
<keyword evidence="4 6" id="KW-0720">Serine protease</keyword>
<dbReference type="PROSITE" id="PS00138">
    <property type="entry name" value="SUBTILASE_SER"/>
    <property type="match status" value="1"/>
</dbReference>
<dbReference type="EMBL" id="JAOPJZ010000025">
    <property type="protein sequence ID" value="MCU4753939.1"/>
    <property type="molecule type" value="Genomic_DNA"/>
</dbReference>
<keyword evidence="2 6" id="KW-0645">Protease</keyword>
<dbReference type="PROSITE" id="PS51892">
    <property type="entry name" value="SUBTILASE"/>
    <property type="match status" value="1"/>
</dbReference>
<keyword evidence="9" id="KW-0472">Membrane</keyword>
<keyword evidence="12" id="KW-1185">Reference proteome</keyword>
<dbReference type="InterPro" id="IPR035986">
    <property type="entry name" value="PKD_dom_sf"/>
</dbReference>
<feature type="compositionally biased region" description="Pro residues" evidence="8">
    <location>
        <begin position="1360"/>
        <end position="1371"/>
    </location>
</feature>
<dbReference type="InterPro" id="IPR022398">
    <property type="entry name" value="Peptidase_S8_His-AS"/>
</dbReference>
<dbReference type="InterPro" id="IPR008969">
    <property type="entry name" value="CarboxyPept-like_regulatory"/>
</dbReference>
<feature type="active site" description="Charge relay system" evidence="5 6">
    <location>
        <position position="409"/>
    </location>
</feature>
<dbReference type="InterPro" id="IPR036852">
    <property type="entry name" value="Peptidase_S8/S53_dom_sf"/>
</dbReference>
<dbReference type="PROSITE" id="PS00136">
    <property type="entry name" value="SUBTILASE_ASP"/>
    <property type="match status" value="1"/>
</dbReference>
<dbReference type="InterPro" id="IPR023827">
    <property type="entry name" value="Peptidase_S8_Asp-AS"/>
</dbReference>
<evidence type="ECO:0000256" key="5">
    <source>
        <dbReference type="PIRSR" id="PIRSR615500-1"/>
    </source>
</evidence>
<dbReference type="GO" id="GO:0006508">
    <property type="term" value="P:proteolysis"/>
    <property type="evidence" value="ECO:0007669"/>
    <property type="project" value="UniProtKB-KW"/>
</dbReference>
<feature type="active site" description="Charge relay system" evidence="5 6">
    <location>
        <position position="190"/>
    </location>
</feature>
<feature type="compositionally biased region" description="Polar residues" evidence="8">
    <location>
        <begin position="1591"/>
        <end position="1603"/>
    </location>
</feature>
<evidence type="ECO:0000256" key="6">
    <source>
        <dbReference type="PROSITE-ProRule" id="PRU01240"/>
    </source>
</evidence>
<gene>
    <name evidence="11" type="ORF">OB919_18470</name>
</gene>
<feature type="compositionally biased region" description="Acidic residues" evidence="8">
    <location>
        <begin position="1577"/>
        <end position="1586"/>
    </location>
</feature>
<keyword evidence="9" id="KW-1133">Transmembrane helix</keyword>
<feature type="region of interest" description="Disordered" evidence="8">
    <location>
        <begin position="1340"/>
        <end position="1373"/>
    </location>
</feature>
<dbReference type="Pfam" id="PF13620">
    <property type="entry name" value="CarboxypepD_reg"/>
    <property type="match status" value="1"/>
</dbReference>
<dbReference type="PROSITE" id="PS00137">
    <property type="entry name" value="SUBTILASE_HIS"/>
    <property type="match status" value="1"/>
</dbReference>